<evidence type="ECO:0000313" key="2">
    <source>
        <dbReference type="Proteomes" id="UP001054252"/>
    </source>
</evidence>
<comment type="caution">
    <text evidence="1">The sequence shown here is derived from an EMBL/GenBank/DDBJ whole genome shotgun (WGS) entry which is preliminary data.</text>
</comment>
<organism evidence="1 2">
    <name type="scientific">Rubroshorea leprosula</name>
    <dbReference type="NCBI Taxonomy" id="152421"/>
    <lineage>
        <taxon>Eukaryota</taxon>
        <taxon>Viridiplantae</taxon>
        <taxon>Streptophyta</taxon>
        <taxon>Embryophyta</taxon>
        <taxon>Tracheophyta</taxon>
        <taxon>Spermatophyta</taxon>
        <taxon>Magnoliopsida</taxon>
        <taxon>eudicotyledons</taxon>
        <taxon>Gunneridae</taxon>
        <taxon>Pentapetalae</taxon>
        <taxon>rosids</taxon>
        <taxon>malvids</taxon>
        <taxon>Malvales</taxon>
        <taxon>Dipterocarpaceae</taxon>
        <taxon>Rubroshorea</taxon>
    </lineage>
</organism>
<name>A0AAV5JLK0_9ROSI</name>
<dbReference type="Proteomes" id="UP001054252">
    <property type="component" value="Unassembled WGS sequence"/>
</dbReference>
<sequence>MYQEQAEITHSDHGVHKSFKESSLVNKLVNNVFETSSPIQPGLFPAPQVPCPAPQVPCPAPLHQPCSAPAPAPLLFPRSPVLHPSLAPILCLLHQIPCPFCAESPALCTSHRRQSCPARPSHHTPPTPLCCTKSPAPFCARIACALHRIAGNHAPACPSHSQPSYPPYAPRLQLDSHPFTPPAVAPSLAPNPHLYCTEPTAMPLPHLPRQNWHHW</sequence>
<dbReference type="EMBL" id="BPVZ01000034">
    <property type="protein sequence ID" value="GKV11290.1"/>
    <property type="molecule type" value="Genomic_DNA"/>
</dbReference>
<evidence type="ECO:0000313" key="1">
    <source>
        <dbReference type="EMBL" id="GKV11290.1"/>
    </source>
</evidence>
<dbReference type="AlphaFoldDB" id="A0AAV5JLK0"/>
<reference evidence="1 2" key="1">
    <citation type="journal article" date="2021" name="Commun. Biol.">
        <title>The genome of Shorea leprosula (Dipterocarpaceae) highlights the ecological relevance of drought in aseasonal tropical rainforests.</title>
        <authorList>
            <person name="Ng K.K.S."/>
            <person name="Kobayashi M.J."/>
            <person name="Fawcett J.A."/>
            <person name="Hatakeyama M."/>
            <person name="Paape T."/>
            <person name="Ng C.H."/>
            <person name="Ang C.C."/>
            <person name="Tnah L.H."/>
            <person name="Lee C.T."/>
            <person name="Nishiyama T."/>
            <person name="Sese J."/>
            <person name="O'Brien M.J."/>
            <person name="Copetti D."/>
            <person name="Mohd Noor M.I."/>
            <person name="Ong R.C."/>
            <person name="Putra M."/>
            <person name="Sireger I.Z."/>
            <person name="Indrioko S."/>
            <person name="Kosugi Y."/>
            <person name="Izuno A."/>
            <person name="Isagi Y."/>
            <person name="Lee S.L."/>
            <person name="Shimizu K.K."/>
        </authorList>
    </citation>
    <scope>NUCLEOTIDE SEQUENCE [LARGE SCALE GENOMIC DNA]</scope>
    <source>
        <strain evidence="1">214</strain>
    </source>
</reference>
<protein>
    <submittedName>
        <fullName evidence="1">Uncharacterized protein</fullName>
    </submittedName>
</protein>
<gene>
    <name evidence="1" type="ORF">SLEP1_g22555</name>
</gene>
<accession>A0AAV5JLK0</accession>
<proteinExistence type="predicted"/>
<keyword evidence="2" id="KW-1185">Reference proteome</keyword>